<organism evidence="1">
    <name type="scientific">marine sediment metagenome</name>
    <dbReference type="NCBI Taxonomy" id="412755"/>
    <lineage>
        <taxon>unclassified sequences</taxon>
        <taxon>metagenomes</taxon>
        <taxon>ecological metagenomes</taxon>
    </lineage>
</organism>
<proteinExistence type="predicted"/>
<gene>
    <name evidence="1" type="ORF">LCGC14_3126870</name>
</gene>
<evidence type="ECO:0000313" key="1">
    <source>
        <dbReference type="EMBL" id="KKK50252.1"/>
    </source>
</evidence>
<dbReference type="AlphaFoldDB" id="A0A0F8W0Q8"/>
<feature type="non-terminal residue" evidence="1">
    <location>
        <position position="54"/>
    </location>
</feature>
<name>A0A0F8W0Q8_9ZZZZ</name>
<dbReference type="EMBL" id="LAZR01068112">
    <property type="protein sequence ID" value="KKK50252.1"/>
    <property type="molecule type" value="Genomic_DNA"/>
</dbReference>
<evidence type="ECO:0008006" key="2">
    <source>
        <dbReference type="Google" id="ProtNLM"/>
    </source>
</evidence>
<accession>A0A0F8W0Q8</accession>
<comment type="caution">
    <text evidence="1">The sequence shown here is derived from an EMBL/GenBank/DDBJ whole genome shotgun (WGS) entry which is preliminary data.</text>
</comment>
<sequence>MNLQQPNANEVTQTVNRSRSVAPVSGICTRCIDGCRGNCEIFKSSFRGREVLYP</sequence>
<reference evidence="1" key="1">
    <citation type="journal article" date="2015" name="Nature">
        <title>Complex archaea that bridge the gap between prokaryotes and eukaryotes.</title>
        <authorList>
            <person name="Spang A."/>
            <person name="Saw J.H."/>
            <person name="Jorgensen S.L."/>
            <person name="Zaremba-Niedzwiedzka K."/>
            <person name="Martijn J."/>
            <person name="Lind A.E."/>
            <person name="van Eijk R."/>
            <person name="Schleper C."/>
            <person name="Guy L."/>
            <person name="Ettema T.J."/>
        </authorList>
    </citation>
    <scope>NUCLEOTIDE SEQUENCE</scope>
</reference>
<protein>
    <recommendedName>
        <fullName evidence="2">FMN-binding glutamate synthase family protein</fullName>
    </recommendedName>
</protein>